<gene>
    <name evidence="2" type="ORF">HAKA00212_LOCUS12709</name>
</gene>
<reference evidence="2" key="1">
    <citation type="submission" date="2021-01" db="EMBL/GenBank/DDBJ databases">
        <authorList>
            <person name="Corre E."/>
            <person name="Pelletier E."/>
            <person name="Niang G."/>
            <person name="Scheremetjew M."/>
            <person name="Finn R."/>
            <person name="Kale V."/>
            <person name="Holt S."/>
            <person name="Cochrane G."/>
            <person name="Meng A."/>
            <person name="Brown T."/>
            <person name="Cohen L."/>
        </authorList>
    </citation>
    <scope>NUCLEOTIDE SEQUENCE</scope>
    <source>
        <strain evidence="2">CCMP3107</strain>
    </source>
</reference>
<proteinExistence type="predicted"/>
<feature type="region of interest" description="Disordered" evidence="1">
    <location>
        <begin position="89"/>
        <end position="181"/>
    </location>
</feature>
<evidence type="ECO:0000256" key="1">
    <source>
        <dbReference type="SAM" id="MobiDB-lite"/>
    </source>
</evidence>
<feature type="compositionally biased region" description="Basic and acidic residues" evidence="1">
    <location>
        <begin position="172"/>
        <end position="181"/>
    </location>
</feature>
<dbReference type="AlphaFoldDB" id="A0A7S3XWB4"/>
<sequence length="246" mass="27917">MRNCLLNHHQGQFLSFLSLLAFGANNTAALLCHIPLSASLRTFTQSNPAFVNCFIYTDTFLFKIASCSLKNSGMDGEVDHQEEGGQFVLSKNSDVENDDNDATTKNELNENYHSMSGNDRSGIEHKQYEATTTAEVKKKKQQQVMEENVDDNNNVDQQLSEKEMKKLRKKQMKEEKKAKREGKSLKLKPCELCEKPKDLLIRCTIDESGQWRMVCGKCWNDVSGGVTDGDADHPHYRYGGLWKARK</sequence>
<dbReference type="EMBL" id="HBIU01027561">
    <property type="protein sequence ID" value="CAE0633995.1"/>
    <property type="molecule type" value="Transcribed_RNA"/>
</dbReference>
<accession>A0A7S3XWB4</accession>
<organism evidence="2">
    <name type="scientific">Heterosigma akashiwo</name>
    <name type="common">Chromophytic alga</name>
    <name type="synonym">Heterosigma carterae</name>
    <dbReference type="NCBI Taxonomy" id="2829"/>
    <lineage>
        <taxon>Eukaryota</taxon>
        <taxon>Sar</taxon>
        <taxon>Stramenopiles</taxon>
        <taxon>Ochrophyta</taxon>
        <taxon>Raphidophyceae</taxon>
        <taxon>Chattonellales</taxon>
        <taxon>Chattonellaceae</taxon>
        <taxon>Heterosigma</taxon>
    </lineage>
</organism>
<protein>
    <submittedName>
        <fullName evidence="2">Uncharacterized protein</fullName>
    </submittedName>
</protein>
<feature type="compositionally biased region" description="Low complexity" evidence="1">
    <location>
        <begin position="142"/>
        <end position="158"/>
    </location>
</feature>
<name>A0A7S3XWB4_HETAK</name>
<evidence type="ECO:0000313" key="2">
    <source>
        <dbReference type="EMBL" id="CAE0633995.1"/>
    </source>
</evidence>